<dbReference type="AlphaFoldDB" id="A0AAP3FYS8"/>
<dbReference type="RefSeq" id="WP_268544400.1">
    <property type="nucleotide sequence ID" value="NZ_JALAOH010000051.1"/>
</dbReference>
<accession>A0AAP3FYS8</accession>
<evidence type="ECO:0000313" key="2">
    <source>
        <dbReference type="Proteomes" id="UP001067121"/>
    </source>
</evidence>
<reference evidence="1" key="1">
    <citation type="submission" date="2022-02" db="EMBL/GenBank/DDBJ databases">
        <title>Crop Bioprotection Bacillus Genome Sequencing.</title>
        <authorList>
            <person name="Dunlap C."/>
        </authorList>
    </citation>
    <scope>NUCLEOTIDE SEQUENCE</scope>
    <source>
        <strain evidence="1">98-1</strain>
    </source>
</reference>
<gene>
    <name evidence="1" type="ORF">MOC71_15845</name>
</gene>
<evidence type="ECO:0000313" key="1">
    <source>
        <dbReference type="EMBL" id="MCY8318169.1"/>
    </source>
</evidence>
<protein>
    <submittedName>
        <fullName evidence="1">Uncharacterized protein</fullName>
    </submittedName>
</protein>
<name>A0AAP3FYS8_BACVA</name>
<proteinExistence type="predicted"/>
<organism evidence="1 2">
    <name type="scientific">Bacillus vallismortis</name>
    <dbReference type="NCBI Taxonomy" id="72361"/>
    <lineage>
        <taxon>Bacteria</taxon>
        <taxon>Bacillati</taxon>
        <taxon>Bacillota</taxon>
        <taxon>Bacilli</taxon>
        <taxon>Bacillales</taxon>
        <taxon>Bacillaceae</taxon>
        <taxon>Bacillus</taxon>
    </lineage>
</organism>
<dbReference type="EMBL" id="JALAOH010000051">
    <property type="protein sequence ID" value="MCY8318169.1"/>
    <property type="molecule type" value="Genomic_DNA"/>
</dbReference>
<comment type="caution">
    <text evidence="1">The sequence shown here is derived from an EMBL/GenBank/DDBJ whole genome shotgun (WGS) entry which is preliminary data.</text>
</comment>
<dbReference type="Proteomes" id="UP001067121">
    <property type="component" value="Unassembled WGS sequence"/>
</dbReference>
<sequence>MEDVFHLLMEREAYAEEGWEWNRAEVEKNRDTVITKILESVIEHGIFSEIDGVSVLQRILAFGHKGIQLDERLFTDESRHVVIYDEWNLFVVFGYEGTTAY</sequence>